<dbReference type="SUPFAM" id="SSF51569">
    <property type="entry name" value="Aldolase"/>
    <property type="match status" value="1"/>
</dbReference>
<name>A0A6N7VUH9_9FIRM</name>
<evidence type="ECO:0000313" key="1">
    <source>
        <dbReference type="EMBL" id="MSS77694.1"/>
    </source>
</evidence>
<reference evidence="1 2" key="1">
    <citation type="submission" date="2019-08" db="EMBL/GenBank/DDBJ databases">
        <title>In-depth cultivation of the pig gut microbiome towards novel bacterial diversity and tailored functional studies.</title>
        <authorList>
            <person name="Wylensek D."/>
            <person name="Hitch T.C.A."/>
            <person name="Clavel T."/>
        </authorList>
    </citation>
    <scope>NUCLEOTIDE SEQUENCE [LARGE SCALE GENOMIC DNA]</scope>
    <source>
        <strain evidence="1 2">WCA-380-WT-2B</strain>
    </source>
</reference>
<accession>A0A6N7VUH9</accession>
<keyword evidence="2" id="KW-1185">Reference proteome</keyword>
<proteinExistence type="predicted"/>
<dbReference type="EMBL" id="VULQ01000004">
    <property type="protein sequence ID" value="MSS77694.1"/>
    <property type="molecule type" value="Genomic_DNA"/>
</dbReference>
<sequence>MNKEMFLIMKNDPDFIETLDQSVGSTPKALKAYGIEEDEGYYMQIFDSDYIEKSENFPGKAEELEELKKYMPDEEVEERTSVVPELINTCMPDSLEELA</sequence>
<dbReference type="AlphaFoldDB" id="A0A6N7VUH9"/>
<evidence type="ECO:0000313" key="2">
    <source>
        <dbReference type="Proteomes" id="UP000441925"/>
    </source>
</evidence>
<protein>
    <submittedName>
        <fullName evidence="1">Uncharacterized protein</fullName>
    </submittedName>
</protein>
<organism evidence="1 2">
    <name type="scientific">Anaerococcus porci</name>
    <dbReference type="NCBI Taxonomy" id="2652269"/>
    <lineage>
        <taxon>Bacteria</taxon>
        <taxon>Bacillati</taxon>
        <taxon>Bacillota</taxon>
        <taxon>Tissierellia</taxon>
        <taxon>Tissierellales</taxon>
        <taxon>Peptoniphilaceae</taxon>
        <taxon>Anaerococcus</taxon>
    </lineage>
</organism>
<dbReference type="Proteomes" id="UP000441925">
    <property type="component" value="Unassembled WGS sequence"/>
</dbReference>
<comment type="caution">
    <text evidence="1">The sequence shown here is derived from an EMBL/GenBank/DDBJ whole genome shotgun (WGS) entry which is preliminary data.</text>
</comment>
<gene>
    <name evidence="1" type="ORF">FYJ26_04600</name>
</gene>